<organism evidence="1 4">
    <name type="scientific">Gluconacetobacter dulcium</name>
    <dbReference type="NCBI Taxonomy" id="2729096"/>
    <lineage>
        <taxon>Bacteria</taxon>
        <taxon>Pseudomonadati</taxon>
        <taxon>Pseudomonadota</taxon>
        <taxon>Alphaproteobacteria</taxon>
        <taxon>Acetobacterales</taxon>
        <taxon>Acetobacteraceae</taxon>
        <taxon>Gluconacetobacter</taxon>
    </lineage>
</organism>
<proteinExistence type="predicted"/>
<evidence type="ECO:0000313" key="3">
    <source>
        <dbReference type="Proteomes" id="UP000540490"/>
    </source>
</evidence>
<reference evidence="3 4" key="1">
    <citation type="submission" date="2020-04" db="EMBL/GenBank/DDBJ databases">
        <title>Description of novel Gluconacetobacter.</title>
        <authorList>
            <person name="Sombolestani A."/>
        </authorList>
    </citation>
    <scope>NUCLEOTIDE SEQUENCE [LARGE SCALE GENOMIC DNA]</scope>
    <source>
        <strain evidence="2 3">LMG 1728</strain>
        <strain evidence="1 4">LMG 1731</strain>
    </source>
</reference>
<evidence type="ECO:0000313" key="2">
    <source>
        <dbReference type="EMBL" id="MBB2194682.1"/>
    </source>
</evidence>
<name>A0A7W4IMF2_9PROT</name>
<comment type="caution">
    <text evidence="1">The sequence shown here is derived from an EMBL/GenBank/DDBJ whole genome shotgun (WGS) entry which is preliminary data.</text>
</comment>
<dbReference type="EMBL" id="JABEQN010000017">
    <property type="protein sequence ID" value="MBB2194682.1"/>
    <property type="molecule type" value="Genomic_DNA"/>
</dbReference>
<dbReference type="Proteomes" id="UP000540490">
    <property type="component" value="Unassembled WGS sequence"/>
</dbReference>
<dbReference type="Proteomes" id="UP000561077">
    <property type="component" value="Unassembled WGS sequence"/>
</dbReference>
<dbReference type="AlphaFoldDB" id="A0A7W4IMF2"/>
<evidence type="ECO:0000313" key="1">
    <source>
        <dbReference type="EMBL" id="MBB2165546.1"/>
    </source>
</evidence>
<evidence type="ECO:0000313" key="4">
    <source>
        <dbReference type="Proteomes" id="UP000561077"/>
    </source>
</evidence>
<protein>
    <submittedName>
        <fullName evidence="1">Uncharacterized protein</fullName>
    </submittedName>
</protein>
<dbReference type="EMBL" id="JABEQO010000017">
    <property type="protein sequence ID" value="MBB2165546.1"/>
    <property type="molecule type" value="Genomic_DNA"/>
</dbReference>
<accession>A0A7W4IMF2</accession>
<keyword evidence="3" id="KW-1185">Reference proteome</keyword>
<gene>
    <name evidence="2" type="ORF">HLH25_13760</name>
    <name evidence="1" type="ORF">HLH26_13575</name>
</gene>
<sequence>MPTWPPRWLVRPDGYVAATSRAGKWSPIEAALSKIVVPTAHDPKT</sequence>
<dbReference type="RefSeq" id="WP_182974661.1">
    <property type="nucleotide sequence ID" value="NZ_JABEQN010000017.1"/>
</dbReference>